<evidence type="ECO:0000313" key="3">
    <source>
        <dbReference type="Proteomes" id="UP000634667"/>
    </source>
</evidence>
<name>A0ABQ2WJ17_9ALTE</name>
<dbReference type="InterPro" id="IPR036365">
    <property type="entry name" value="PGBD-like_sf"/>
</dbReference>
<keyword evidence="3" id="KW-1185">Reference proteome</keyword>
<dbReference type="EMBL" id="BMYR01000004">
    <property type="protein sequence ID" value="GGW57663.1"/>
    <property type="molecule type" value="Genomic_DNA"/>
</dbReference>
<proteinExistence type="predicted"/>
<dbReference type="RefSeq" id="WP_189481553.1">
    <property type="nucleotide sequence ID" value="NZ_BMYR01000004.1"/>
</dbReference>
<dbReference type="SUPFAM" id="SSF47090">
    <property type="entry name" value="PGBD-like"/>
    <property type="match status" value="1"/>
</dbReference>
<evidence type="ECO:0000313" key="2">
    <source>
        <dbReference type="EMBL" id="GGW57663.1"/>
    </source>
</evidence>
<accession>A0ABQ2WJ17</accession>
<comment type="caution">
    <text evidence="2">The sequence shown here is derived from an EMBL/GenBank/DDBJ whole genome shotgun (WGS) entry which is preliminary data.</text>
</comment>
<feature type="signal peptide" evidence="1">
    <location>
        <begin position="1"/>
        <end position="22"/>
    </location>
</feature>
<evidence type="ECO:0008006" key="4">
    <source>
        <dbReference type="Google" id="ProtNLM"/>
    </source>
</evidence>
<dbReference type="Proteomes" id="UP000634667">
    <property type="component" value="Unassembled WGS sequence"/>
</dbReference>
<feature type="chain" id="PRO_5045198120" description="Peptidoglycan binding-like domain-containing protein" evidence="1">
    <location>
        <begin position="23"/>
        <end position="195"/>
    </location>
</feature>
<keyword evidence="1" id="KW-0732">Signal</keyword>
<sequence length="195" mass="21861">MIKYKHLSLVVIGLLVSQVANPADSAGNFAIEGIGGLDCIRFVQAKENKESAYFHFGGWIEGFISASNKHSDRIYDLTPWQTTETIATIVYTACKKQPKANFATVVDGVVGQLSLNALTKESALITLKHGKFEVKVRTKIYHDVELRLRQLKYLDGEANNKKIIEALKKYQSSNNLRVTGLPDQYTLWKILDSKE</sequence>
<evidence type="ECO:0000256" key="1">
    <source>
        <dbReference type="SAM" id="SignalP"/>
    </source>
</evidence>
<organism evidence="2 3">
    <name type="scientific">Alishewanella tabrizica</name>
    <dbReference type="NCBI Taxonomy" id="671278"/>
    <lineage>
        <taxon>Bacteria</taxon>
        <taxon>Pseudomonadati</taxon>
        <taxon>Pseudomonadota</taxon>
        <taxon>Gammaproteobacteria</taxon>
        <taxon>Alteromonadales</taxon>
        <taxon>Alteromonadaceae</taxon>
        <taxon>Alishewanella</taxon>
    </lineage>
</organism>
<protein>
    <recommendedName>
        <fullName evidence="4">Peptidoglycan binding-like domain-containing protein</fullName>
    </recommendedName>
</protein>
<reference evidence="3" key="1">
    <citation type="journal article" date="2019" name="Int. J. Syst. Evol. Microbiol.">
        <title>The Global Catalogue of Microorganisms (GCM) 10K type strain sequencing project: providing services to taxonomists for standard genome sequencing and annotation.</title>
        <authorList>
            <consortium name="The Broad Institute Genomics Platform"/>
            <consortium name="The Broad Institute Genome Sequencing Center for Infectious Disease"/>
            <person name="Wu L."/>
            <person name="Ma J."/>
        </authorList>
    </citation>
    <scope>NUCLEOTIDE SEQUENCE [LARGE SCALE GENOMIC DNA]</scope>
    <source>
        <strain evidence="3">KCTC 23723</strain>
    </source>
</reference>
<gene>
    <name evidence="2" type="ORF">GCM10008111_12190</name>
</gene>